<gene>
    <name evidence="7" type="ORF">RHGRI_035989</name>
</gene>
<dbReference type="InterPro" id="IPR013083">
    <property type="entry name" value="Znf_RING/FYVE/PHD"/>
</dbReference>
<evidence type="ECO:0000313" key="8">
    <source>
        <dbReference type="Proteomes" id="UP000823749"/>
    </source>
</evidence>
<dbReference type="InterPro" id="IPR008700">
    <property type="entry name" value="TypeIII_avirulence_cleave"/>
</dbReference>
<dbReference type="PROSITE" id="PS00518">
    <property type="entry name" value="ZF_RING_1"/>
    <property type="match status" value="1"/>
</dbReference>
<dbReference type="PROSITE" id="PS50089">
    <property type="entry name" value="ZF_RING_2"/>
    <property type="match status" value="1"/>
</dbReference>
<dbReference type="AlphaFoldDB" id="A0AAV6HL73"/>
<dbReference type="GO" id="GO:0033768">
    <property type="term" value="C:SUMO-targeted ubiquitin ligase complex"/>
    <property type="evidence" value="ECO:0007669"/>
    <property type="project" value="TreeGrafter"/>
</dbReference>
<dbReference type="PANTHER" id="PTHR47094:SF1">
    <property type="entry name" value="RING-TYPE E3 UBIQUITIN TRANSFERASE"/>
    <property type="match status" value="1"/>
</dbReference>
<feature type="region of interest" description="Disordered" evidence="5">
    <location>
        <begin position="179"/>
        <end position="207"/>
    </location>
</feature>
<evidence type="ECO:0000256" key="4">
    <source>
        <dbReference type="PROSITE-ProRule" id="PRU00175"/>
    </source>
</evidence>
<evidence type="ECO:0000256" key="5">
    <source>
        <dbReference type="SAM" id="MobiDB-lite"/>
    </source>
</evidence>
<dbReference type="Pfam" id="PF13923">
    <property type="entry name" value="zf-C3HC4_2"/>
    <property type="match status" value="1"/>
</dbReference>
<keyword evidence="1" id="KW-0479">Metal-binding</keyword>
<dbReference type="SMART" id="SM00184">
    <property type="entry name" value="RING"/>
    <property type="match status" value="1"/>
</dbReference>
<feature type="region of interest" description="Disordered" evidence="5">
    <location>
        <begin position="439"/>
        <end position="459"/>
    </location>
</feature>
<dbReference type="GO" id="GO:0140082">
    <property type="term" value="F:SUMO-ubiquitin ligase activity"/>
    <property type="evidence" value="ECO:0007669"/>
    <property type="project" value="TreeGrafter"/>
</dbReference>
<dbReference type="Proteomes" id="UP000823749">
    <property type="component" value="Chromosome 13"/>
</dbReference>
<reference evidence="7 8" key="1">
    <citation type="submission" date="2020-08" db="EMBL/GenBank/DDBJ databases">
        <title>Plant Genome Project.</title>
        <authorList>
            <person name="Zhang R.-G."/>
        </authorList>
    </citation>
    <scope>NUCLEOTIDE SEQUENCE [LARGE SCALE GENOMIC DNA]</scope>
    <source>
        <strain evidence="7">WSP0</strain>
        <tissue evidence="7">Leaf</tissue>
    </source>
</reference>
<dbReference type="GO" id="GO:0061630">
    <property type="term" value="F:ubiquitin protein ligase activity"/>
    <property type="evidence" value="ECO:0007669"/>
    <property type="project" value="InterPro"/>
</dbReference>
<name>A0AAV6HL73_9ERIC</name>
<comment type="caution">
    <text evidence="7">The sequence shown here is derived from an EMBL/GenBank/DDBJ whole genome shotgun (WGS) entry which is preliminary data.</text>
</comment>
<protein>
    <recommendedName>
        <fullName evidence="6">RING-type domain-containing protein</fullName>
    </recommendedName>
</protein>
<dbReference type="InterPro" id="IPR001841">
    <property type="entry name" value="Znf_RING"/>
</dbReference>
<dbReference type="PANTHER" id="PTHR47094">
    <property type="entry name" value="ELFLESS, ISOFORM B"/>
    <property type="match status" value="1"/>
</dbReference>
<keyword evidence="2 4" id="KW-0863">Zinc-finger</keyword>
<feature type="region of interest" description="Disordered" evidence="5">
    <location>
        <begin position="33"/>
        <end position="167"/>
    </location>
</feature>
<evidence type="ECO:0000256" key="1">
    <source>
        <dbReference type="ARBA" id="ARBA00022723"/>
    </source>
</evidence>
<keyword evidence="8" id="KW-1185">Reference proteome</keyword>
<evidence type="ECO:0000256" key="2">
    <source>
        <dbReference type="ARBA" id="ARBA00022771"/>
    </source>
</evidence>
<evidence type="ECO:0000313" key="7">
    <source>
        <dbReference type="EMBL" id="KAG5514789.1"/>
    </source>
</evidence>
<dbReference type="GO" id="GO:0008270">
    <property type="term" value="F:zinc ion binding"/>
    <property type="evidence" value="ECO:0007669"/>
    <property type="project" value="UniProtKB-KW"/>
</dbReference>
<feature type="compositionally biased region" description="Gly residues" evidence="5">
    <location>
        <begin position="76"/>
        <end position="88"/>
    </location>
</feature>
<accession>A0AAV6HL73</accession>
<dbReference type="InterPro" id="IPR017907">
    <property type="entry name" value="Znf_RING_CS"/>
</dbReference>
<dbReference type="GO" id="GO:0032183">
    <property type="term" value="F:SUMO binding"/>
    <property type="evidence" value="ECO:0007669"/>
    <property type="project" value="TreeGrafter"/>
</dbReference>
<organism evidence="7 8">
    <name type="scientific">Rhododendron griersonianum</name>
    <dbReference type="NCBI Taxonomy" id="479676"/>
    <lineage>
        <taxon>Eukaryota</taxon>
        <taxon>Viridiplantae</taxon>
        <taxon>Streptophyta</taxon>
        <taxon>Embryophyta</taxon>
        <taxon>Tracheophyta</taxon>
        <taxon>Spermatophyta</taxon>
        <taxon>Magnoliopsida</taxon>
        <taxon>eudicotyledons</taxon>
        <taxon>Gunneridae</taxon>
        <taxon>Pentapetalae</taxon>
        <taxon>asterids</taxon>
        <taxon>Ericales</taxon>
        <taxon>Ericaceae</taxon>
        <taxon>Ericoideae</taxon>
        <taxon>Rhodoreae</taxon>
        <taxon>Rhododendron</taxon>
    </lineage>
</organism>
<dbReference type="Gene3D" id="3.30.40.10">
    <property type="entry name" value="Zinc/RING finger domain, C3HC4 (zinc finger)"/>
    <property type="match status" value="1"/>
</dbReference>
<proteinExistence type="predicted"/>
<feature type="compositionally biased region" description="Polar residues" evidence="5">
    <location>
        <begin position="43"/>
        <end position="59"/>
    </location>
</feature>
<dbReference type="Pfam" id="PF05627">
    <property type="entry name" value="AvrRpt-cleavage"/>
    <property type="match status" value="1"/>
</dbReference>
<dbReference type="SUPFAM" id="SSF57850">
    <property type="entry name" value="RING/U-box"/>
    <property type="match status" value="1"/>
</dbReference>
<dbReference type="GO" id="GO:0006511">
    <property type="term" value="P:ubiquitin-dependent protein catabolic process"/>
    <property type="evidence" value="ECO:0007669"/>
    <property type="project" value="TreeGrafter"/>
</dbReference>
<keyword evidence="3" id="KW-0862">Zinc</keyword>
<dbReference type="InterPro" id="IPR049627">
    <property type="entry name" value="SLX8"/>
</dbReference>
<sequence>MQSFERDEADDFLIAMTTYMPSPFHFIYEYSSDRGDGKVINPNDPQANPTMFPNSTGTRTEPAADDQSSHQRHGARGGGSGGHPGRQGTGSADHSIDRSPLHPHHQKVMEKGSASPGGEGKNSYNSSHGGAGKSRMKPADQGDETPDRGAAVPKFGDWDEKNPQSADNYTGIFQRVRDERYNGPGKSPGRGGTPFSGTPRKKNTDDSTKEMRSLLLCIDSLYPKCLSSSSSDALSASRSYDMGFLCHEILVSASRQWNRNFLGERIRGMACVYLVDVVTSFRFFILMGKHLIHILTIVFLRFENIGKRYAPNFGPLWFSAKEEGICSLSVRLLTETHKNSMSTRGSRGPPLQGYVRNGRKRKMVLDVDLNVPPADNLGQEGTSAHSATLDVQNGQQRGSVPPVPIDVEAFDDDVVISSPRAFAEAKNNVRRSRQSTVLVDVDPDGGADRAAPSSRNKRRRVPANQAIINCDLYINLEGSSKPMVITEISFCCIYSPGLNSVCLLSTRHQRENVQIAEPSPPKPPKEPTFSCPICMGPLVEEMTTKCGHIFCKSCIKAAITVQGKCPTCRRKVTARDIHRVYLPTTN</sequence>
<evidence type="ECO:0000256" key="3">
    <source>
        <dbReference type="ARBA" id="ARBA00022833"/>
    </source>
</evidence>
<evidence type="ECO:0000259" key="6">
    <source>
        <dbReference type="PROSITE" id="PS50089"/>
    </source>
</evidence>
<dbReference type="EMBL" id="JACTNZ010000013">
    <property type="protein sequence ID" value="KAG5514789.1"/>
    <property type="molecule type" value="Genomic_DNA"/>
</dbReference>
<feature type="domain" description="RING-type" evidence="6">
    <location>
        <begin position="531"/>
        <end position="569"/>
    </location>
</feature>